<keyword evidence="3" id="KW-1185">Reference proteome</keyword>
<protein>
    <submittedName>
        <fullName evidence="2">Uncharacterized protein</fullName>
    </submittedName>
</protein>
<feature type="region of interest" description="Disordered" evidence="1">
    <location>
        <begin position="53"/>
        <end position="107"/>
    </location>
</feature>
<gene>
    <name evidence="2" type="ORF">TSUD_400800</name>
</gene>
<feature type="region of interest" description="Disordered" evidence="1">
    <location>
        <begin position="226"/>
        <end position="261"/>
    </location>
</feature>
<dbReference type="AlphaFoldDB" id="A0A2Z6NTN3"/>
<dbReference type="OrthoDB" id="1431472at2759"/>
<evidence type="ECO:0000313" key="2">
    <source>
        <dbReference type="EMBL" id="GAU45533.1"/>
    </source>
</evidence>
<dbReference type="EMBL" id="DF974130">
    <property type="protein sequence ID" value="GAU45533.1"/>
    <property type="molecule type" value="Genomic_DNA"/>
</dbReference>
<accession>A0A2Z6NTN3</accession>
<sequence>MKYRFPETQATRVKITSNTTTQSVEISKQYTETQKHDFKTDYIDLSSSRYKSSRRLYDSDDDKDYESTASTPKVDRKRVVKKKAATTKKPTPSEFNISKDTKSAPPKMKINHDLGTALLDASQYDRIRRNLFCQPEQDDDHDFHINFHPPNAIGYEGADVPFYIPEWMPMTFRPTPKMNLNDICTYTATYIFMRDDEQLLGDEVLVRTTSGVYGDRKALKSFMPRCPVDDQEYDGGDGREYDGGDGDRREYDGGDGGHGRG</sequence>
<evidence type="ECO:0000313" key="3">
    <source>
        <dbReference type="Proteomes" id="UP000242715"/>
    </source>
</evidence>
<evidence type="ECO:0000256" key="1">
    <source>
        <dbReference type="SAM" id="MobiDB-lite"/>
    </source>
</evidence>
<organism evidence="2 3">
    <name type="scientific">Trifolium subterraneum</name>
    <name type="common">Subterranean clover</name>
    <dbReference type="NCBI Taxonomy" id="3900"/>
    <lineage>
        <taxon>Eukaryota</taxon>
        <taxon>Viridiplantae</taxon>
        <taxon>Streptophyta</taxon>
        <taxon>Embryophyta</taxon>
        <taxon>Tracheophyta</taxon>
        <taxon>Spermatophyta</taxon>
        <taxon>Magnoliopsida</taxon>
        <taxon>eudicotyledons</taxon>
        <taxon>Gunneridae</taxon>
        <taxon>Pentapetalae</taxon>
        <taxon>rosids</taxon>
        <taxon>fabids</taxon>
        <taxon>Fabales</taxon>
        <taxon>Fabaceae</taxon>
        <taxon>Papilionoideae</taxon>
        <taxon>50 kb inversion clade</taxon>
        <taxon>NPAAA clade</taxon>
        <taxon>Hologalegina</taxon>
        <taxon>IRL clade</taxon>
        <taxon>Trifolieae</taxon>
        <taxon>Trifolium</taxon>
    </lineage>
</organism>
<reference evidence="3" key="1">
    <citation type="journal article" date="2017" name="Front. Plant Sci.">
        <title>Climate Clever Clovers: New Paradigm to Reduce the Environmental Footprint of Ruminants by Breeding Low Methanogenic Forages Utilizing Haplotype Variation.</title>
        <authorList>
            <person name="Kaur P."/>
            <person name="Appels R."/>
            <person name="Bayer P.E."/>
            <person name="Keeble-Gagnere G."/>
            <person name="Wang J."/>
            <person name="Hirakawa H."/>
            <person name="Shirasawa K."/>
            <person name="Vercoe P."/>
            <person name="Stefanova K."/>
            <person name="Durmic Z."/>
            <person name="Nichols P."/>
            <person name="Revell C."/>
            <person name="Isobe S.N."/>
            <person name="Edwards D."/>
            <person name="Erskine W."/>
        </authorList>
    </citation>
    <scope>NUCLEOTIDE SEQUENCE [LARGE SCALE GENOMIC DNA]</scope>
    <source>
        <strain evidence="3">cv. Daliak</strain>
    </source>
</reference>
<feature type="compositionally biased region" description="Basic residues" evidence="1">
    <location>
        <begin position="75"/>
        <end position="86"/>
    </location>
</feature>
<proteinExistence type="predicted"/>
<dbReference type="Proteomes" id="UP000242715">
    <property type="component" value="Unassembled WGS sequence"/>
</dbReference>
<name>A0A2Z6NTN3_TRISU</name>
<feature type="compositionally biased region" description="Basic and acidic residues" evidence="1">
    <location>
        <begin position="236"/>
        <end position="261"/>
    </location>
</feature>